<evidence type="ECO:0000256" key="1">
    <source>
        <dbReference type="SAM" id="Phobius"/>
    </source>
</evidence>
<gene>
    <name evidence="2" type="ORF">CLOHIR_02168</name>
</gene>
<protein>
    <submittedName>
        <fullName evidence="2">Uncharacterized protein</fullName>
    </submittedName>
</protein>
<dbReference type="EMBL" id="ABWP01000086">
    <property type="protein sequence ID" value="EEA84150.1"/>
    <property type="molecule type" value="Genomic_DNA"/>
</dbReference>
<keyword evidence="1" id="KW-0472">Membrane</keyword>
<dbReference type="Proteomes" id="UP000003178">
    <property type="component" value="Unassembled WGS sequence"/>
</dbReference>
<accession>B6G206</accession>
<sequence>MSKKSTKDILTSPFLITVYAIILMIVFLFFKFKTNEGIIVNSFEEKNKSSWSCSYDFFRGEKKSNMKGKGDDLFINVMSESGEMNIKVEDKNGKILFDQTVSNLDDSGESIDVFNIKVSQEVKVSIKAKNHKGDFKINYRDLEDFSKESKEGIFLYGETHDYKGIKKAEVDLWGKYYKEYGIRNLFIEDSYIDAQFLNMWMKSDDDKILNELYDDCDGTLAHTEENLNFFKEIKKKYPETVFYGTDVCHTYKTGGKRYLKYLEENGKVGTDDYNRSVESIEQGKKYYADEETGNKYRENIMVKNFVDEYEKLEDKRIVGIYGTSHVLPYSNDYFNEIPCMANQLNKKYPKILNIEGACTLERYPKYKDSEYRYYK</sequence>
<keyword evidence="3" id="KW-1185">Reference proteome</keyword>
<feature type="transmembrane region" description="Helical" evidence="1">
    <location>
        <begin position="12"/>
        <end position="30"/>
    </location>
</feature>
<evidence type="ECO:0000313" key="2">
    <source>
        <dbReference type="EMBL" id="EEA84150.1"/>
    </source>
</evidence>
<keyword evidence="1" id="KW-1133">Transmembrane helix</keyword>
<proteinExistence type="predicted"/>
<name>B6G206_PEPHT</name>
<dbReference type="RefSeq" id="WP_006441006.1">
    <property type="nucleotide sequence ID" value="NZ_DS995361.1"/>
</dbReference>
<dbReference type="OrthoDB" id="1957142at2"/>
<reference evidence="2 3" key="1">
    <citation type="submission" date="2008-09" db="EMBL/GenBank/DDBJ databases">
        <authorList>
            <person name="Fulton L."/>
            <person name="Clifton S."/>
            <person name="Fulton B."/>
            <person name="Xu J."/>
            <person name="Minx P."/>
            <person name="Pepin K.H."/>
            <person name="Johnson M."/>
            <person name="Thiruvilangam P."/>
            <person name="Bhonagiri V."/>
            <person name="Nash W.E."/>
            <person name="Mardis E.R."/>
            <person name="Wilson R.K."/>
        </authorList>
    </citation>
    <scope>NUCLEOTIDE SEQUENCE [LARGE SCALE GENOMIC DNA]</scope>
    <source>
        <strain evidence="2 3">DSM 13275</strain>
    </source>
</reference>
<dbReference type="HOGENOM" id="CLU_737125_0_0_9"/>
<reference evidence="2 3" key="2">
    <citation type="submission" date="2008-10" db="EMBL/GenBank/DDBJ databases">
        <title>Draft genome sequence of Clostridium hiranonis (DSM 13275).</title>
        <authorList>
            <person name="Sudarsanam P."/>
            <person name="Ley R."/>
            <person name="Guruge J."/>
            <person name="Turnbaugh P.J."/>
            <person name="Mahowald M."/>
            <person name="Liep D."/>
            <person name="Gordon J."/>
        </authorList>
    </citation>
    <scope>NUCLEOTIDE SEQUENCE [LARGE SCALE GENOMIC DNA]</scope>
    <source>
        <strain evidence="2 3">DSM 13275</strain>
    </source>
</reference>
<dbReference type="AlphaFoldDB" id="B6G206"/>
<evidence type="ECO:0000313" key="3">
    <source>
        <dbReference type="Proteomes" id="UP000003178"/>
    </source>
</evidence>
<keyword evidence="1" id="KW-0812">Transmembrane</keyword>
<dbReference type="STRING" id="500633.CLOHIR_02168"/>
<dbReference type="SUPFAM" id="SSF159501">
    <property type="entry name" value="EreA/ChaN-like"/>
    <property type="match status" value="1"/>
</dbReference>
<dbReference type="eggNOG" id="ENOG502Z8Y5">
    <property type="taxonomic scope" value="Bacteria"/>
</dbReference>
<comment type="caution">
    <text evidence="2">The sequence shown here is derived from an EMBL/GenBank/DDBJ whole genome shotgun (WGS) entry which is preliminary data.</text>
</comment>
<organism evidence="2 3">
    <name type="scientific">Peptacetobacter hiranonis (strain DSM 13275 / JCM 10541 / KCTC 15199 / TO-931)</name>
    <name type="common">Clostridium hiranonis</name>
    <dbReference type="NCBI Taxonomy" id="500633"/>
    <lineage>
        <taxon>Bacteria</taxon>
        <taxon>Bacillati</taxon>
        <taxon>Bacillota</taxon>
        <taxon>Clostridia</taxon>
        <taxon>Peptostreptococcales</taxon>
        <taxon>Peptostreptococcaceae</taxon>
        <taxon>Peptacetobacter</taxon>
    </lineage>
</organism>